<dbReference type="Pfam" id="PF13426">
    <property type="entry name" value="PAS_9"/>
    <property type="match status" value="1"/>
</dbReference>
<dbReference type="STRING" id="680026.AB733_03035"/>
<evidence type="ECO:0000256" key="7">
    <source>
        <dbReference type="PROSITE-ProRule" id="PRU00169"/>
    </source>
</evidence>
<dbReference type="CDD" id="cd00130">
    <property type="entry name" value="PAS"/>
    <property type="match status" value="1"/>
</dbReference>
<evidence type="ECO:0000256" key="3">
    <source>
        <dbReference type="ARBA" id="ARBA00022553"/>
    </source>
</evidence>
<dbReference type="SMART" id="SM00086">
    <property type="entry name" value="PAC"/>
    <property type="match status" value="1"/>
</dbReference>
<sequence length="962" mass="108029">MTKTANHKLSLLIIITVTSLALYLVFIITKSHQVDQYQRAYLSLTNDVIKAQEELYYFNHQDHKAYDRYSLQLVHAEVEANALYTGLQSNRSHWLKRMVISTNDVINQAKEINTSISTFVADLETLLRLKVSNEYSTLTTLLLEETLLDSLVSAEDKLYVSELTLKGALTRAPSEALQNNLTFRSLVNYISFRERIKDESTQKEKDISTNGVKEELAKQNRYWLEESETIKQHAFITMLLFALSIAAYFYLQLRERLLQTLAIKQELAASEKEKSTLALVAEHAQDAIVITDKDGYTTWVNNSFLALSGYAITEVIGQKPGNILQGKDTSQDEVTRISDALKKGESIESELINYHKDGTPYWIDIAINPTFDANGNLQSFIAVERDSTKRKALEQDLAAAAELAEVSNKAKSTFLATMSHELRTPLNGILGMAQIIESNIQNQEHHKQIQVLLESGEHLLSLLNDILDFSKIEENKLELECAQFKFNDVINPIAHTYNQICTDQGLELIIENELNHNALFTGDKSRIRQIIFNLISNAVKFTHQGSINLSFKHTLTANSQQGVVMKIKDSGIGIREERLANIFDPFTQAESSTTRQYGGTGLGLAIVKQLVEMMNGHISAYSELGKGTEFTVTIALETTIEHASSQPLPFDNESHNHSSNNREHDTNKEAHQRLSGKVSHNNTESRHQQQALNILIVEDNKINALVAKTFCERQGHRASVTENGQLALERLKEDSFDLILMDNHMPVMDGVTATQAIRQQLRLSTVIFACTADIFQEAHDNFIQAGANYVLTKPIQEQGFIDAIQQHLPTIMENQTPTSTTNTKVIALTRHTQAAITELATTEAEINLVTMNQPCGHTSINDNLQHFIECAEESISSLIIAYSAHNIELIHSHVLSIKTLGINFSILRLITSATEITKQTNNNQLPNIHALQQLINLLEVNIHQASRLMHSEISKDTQKNNN</sequence>
<dbReference type="SMART" id="SM00448">
    <property type="entry name" value="REC"/>
    <property type="match status" value="1"/>
</dbReference>
<feature type="domain" description="PAC" evidence="13">
    <location>
        <begin position="345"/>
        <end position="399"/>
    </location>
</feature>
<dbReference type="InterPro" id="IPR004358">
    <property type="entry name" value="Sig_transdc_His_kin-like_C"/>
</dbReference>
<keyword evidence="9" id="KW-0812">Transmembrane</keyword>
<name>A0A0J8VEA7_9GAMM</name>
<evidence type="ECO:0000259" key="11">
    <source>
        <dbReference type="PROSITE" id="PS50110"/>
    </source>
</evidence>
<gene>
    <name evidence="14" type="ORF">C9I94_06965</name>
</gene>
<comment type="catalytic activity">
    <reaction evidence="1">
        <text>ATP + protein L-histidine = ADP + protein N-phospho-L-histidine.</text>
        <dbReference type="EC" id="2.7.13.3"/>
    </reaction>
</comment>
<organism evidence="14 15">
    <name type="scientific">Photobacterium swingsii</name>
    <dbReference type="NCBI Taxonomy" id="680026"/>
    <lineage>
        <taxon>Bacteria</taxon>
        <taxon>Pseudomonadati</taxon>
        <taxon>Pseudomonadota</taxon>
        <taxon>Gammaproteobacteria</taxon>
        <taxon>Vibrionales</taxon>
        <taxon>Vibrionaceae</taxon>
        <taxon>Photobacterium</taxon>
    </lineage>
</organism>
<dbReference type="Proteomes" id="UP000240481">
    <property type="component" value="Unassembled WGS sequence"/>
</dbReference>
<dbReference type="InterPro" id="IPR035965">
    <property type="entry name" value="PAS-like_dom_sf"/>
</dbReference>
<evidence type="ECO:0000313" key="15">
    <source>
        <dbReference type="Proteomes" id="UP000240481"/>
    </source>
</evidence>
<dbReference type="SUPFAM" id="SSF52172">
    <property type="entry name" value="CheY-like"/>
    <property type="match status" value="1"/>
</dbReference>
<dbReference type="NCBIfam" id="TIGR00229">
    <property type="entry name" value="sensory_box"/>
    <property type="match status" value="1"/>
</dbReference>
<dbReference type="AlphaFoldDB" id="A0A0J8VEA7"/>
<dbReference type="PANTHER" id="PTHR43047:SF78">
    <property type="entry name" value="SENSORY_REGULATORY PROTEIN RPFC"/>
    <property type="match status" value="1"/>
</dbReference>
<comment type="caution">
    <text evidence="14">The sequence shown here is derived from an EMBL/GenBank/DDBJ whole genome shotgun (WGS) entry which is preliminary data.</text>
</comment>
<keyword evidence="3 7" id="KW-0597">Phosphoprotein</keyword>
<dbReference type="RefSeq" id="WP_048897442.1">
    <property type="nucleotide sequence ID" value="NZ_AP024853.1"/>
</dbReference>
<dbReference type="Gene3D" id="1.10.287.130">
    <property type="match status" value="1"/>
</dbReference>
<dbReference type="Pfam" id="PF00072">
    <property type="entry name" value="Response_reg"/>
    <property type="match status" value="1"/>
</dbReference>
<dbReference type="PROSITE" id="PS50109">
    <property type="entry name" value="HIS_KIN"/>
    <property type="match status" value="1"/>
</dbReference>
<evidence type="ECO:0000313" key="14">
    <source>
        <dbReference type="EMBL" id="PSW25388.1"/>
    </source>
</evidence>
<evidence type="ECO:0000256" key="1">
    <source>
        <dbReference type="ARBA" id="ARBA00000085"/>
    </source>
</evidence>
<dbReference type="Pfam" id="PF02518">
    <property type="entry name" value="HATPase_c"/>
    <property type="match status" value="1"/>
</dbReference>
<feature type="compositionally biased region" description="Basic and acidic residues" evidence="8">
    <location>
        <begin position="652"/>
        <end position="672"/>
    </location>
</feature>
<dbReference type="SUPFAM" id="SSF55874">
    <property type="entry name" value="ATPase domain of HSP90 chaperone/DNA topoisomerase II/histidine kinase"/>
    <property type="match status" value="1"/>
</dbReference>
<evidence type="ECO:0000256" key="2">
    <source>
        <dbReference type="ARBA" id="ARBA00012438"/>
    </source>
</evidence>
<keyword evidence="9" id="KW-1133">Transmembrane helix</keyword>
<keyword evidence="9" id="KW-0472">Membrane</keyword>
<keyword evidence="15" id="KW-1185">Reference proteome</keyword>
<dbReference type="Gene3D" id="3.30.450.20">
    <property type="entry name" value="PAS domain"/>
    <property type="match status" value="1"/>
</dbReference>
<dbReference type="InterPro" id="IPR036097">
    <property type="entry name" value="HisK_dim/P_sf"/>
</dbReference>
<dbReference type="SMART" id="SM00091">
    <property type="entry name" value="PAS"/>
    <property type="match status" value="1"/>
</dbReference>
<dbReference type="CDD" id="cd17546">
    <property type="entry name" value="REC_hyHK_CKI1_RcsC-like"/>
    <property type="match status" value="1"/>
</dbReference>
<dbReference type="InterPro" id="IPR000700">
    <property type="entry name" value="PAS-assoc_C"/>
</dbReference>
<dbReference type="CDD" id="cd16922">
    <property type="entry name" value="HATPase_EvgS-ArcB-TorS-like"/>
    <property type="match status" value="1"/>
</dbReference>
<dbReference type="EC" id="2.7.13.3" evidence="2"/>
<dbReference type="InterPro" id="IPR036890">
    <property type="entry name" value="HATPase_C_sf"/>
</dbReference>
<evidence type="ECO:0000256" key="8">
    <source>
        <dbReference type="SAM" id="MobiDB-lite"/>
    </source>
</evidence>
<dbReference type="InterPro" id="IPR001789">
    <property type="entry name" value="Sig_transdc_resp-reg_receiver"/>
</dbReference>
<dbReference type="PROSITE" id="PS50112">
    <property type="entry name" value="PAS"/>
    <property type="match status" value="1"/>
</dbReference>
<proteinExistence type="predicted"/>
<dbReference type="InterPro" id="IPR003594">
    <property type="entry name" value="HATPase_dom"/>
</dbReference>
<feature type="domain" description="Histidine kinase" evidence="10">
    <location>
        <begin position="417"/>
        <end position="638"/>
    </location>
</feature>
<evidence type="ECO:0000259" key="13">
    <source>
        <dbReference type="PROSITE" id="PS50113"/>
    </source>
</evidence>
<dbReference type="SUPFAM" id="SSF47384">
    <property type="entry name" value="Homodimeric domain of signal transducing histidine kinase"/>
    <property type="match status" value="1"/>
</dbReference>
<dbReference type="PROSITE" id="PS50110">
    <property type="entry name" value="RESPONSE_REGULATORY"/>
    <property type="match status" value="1"/>
</dbReference>
<dbReference type="Gene3D" id="3.30.565.10">
    <property type="entry name" value="Histidine kinase-like ATPase, C-terminal domain"/>
    <property type="match status" value="1"/>
</dbReference>
<keyword evidence="5 14" id="KW-0418">Kinase</keyword>
<dbReference type="CDD" id="cd00082">
    <property type="entry name" value="HisKA"/>
    <property type="match status" value="1"/>
</dbReference>
<reference evidence="14 15" key="1">
    <citation type="submission" date="2018-01" db="EMBL/GenBank/DDBJ databases">
        <title>Whole genome sequencing of Histamine producing bacteria.</title>
        <authorList>
            <person name="Butler K."/>
        </authorList>
    </citation>
    <scope>NUCLEOTIDE SEQUENCE [LARGE SCALE GENOMIC DNA]</scope>
    <source>
        <strain evidence="14 15">DSM 24669</strain>
    </source>
</reference>
<dbReference type="SMART" id="SM00387">
    <property type="entry name" value="HATPase_c"/>
    <property type="match status" value="1"/>
</dbReference>
<dbReference type="GO" id="GO:0000155">
    <property type="term" value="F:phosphorelay sensor kinase activity"/>
    <property type="evidence" value="ECO:0007669"/>
    <property type="project" value="InterPro"/>
</dbReference>
<dbReference type="FunFam" id="3.30.565.10:FF:000010">
    <property type="entry name" value="Sensor histidine kinase RcsC"/>
    <property type="match status" value="1"/>
</dbReference>
<accession>A0A0J8VEA7</accession>
<evidence type="ECO:0000256" key="4">
    <source>
        <dbReference type="ARBA" id="ARBA00022679"/>
    </source>
</evidence>
<dbReference type="InterPro" id="IPR000014">
    <property type="entry name" value="PAS"/>
</dbReference>
<dbReference type="EMBL" id="PYLZ01000003">
    <property type="protein sequence ID" value="PSW25388.1"/>
    <property type="molecule type" value="Genomic_DNA"/>
</dbReference>
<protein>
    <recommendedName>
        <fullName evidence="2">histidine kinase</fullName>
        <ecNumber evidence="2">2.7.13.3</ecNumber>
    </recommendedName>
</protein>
<evidence type="ECO:0000256" key="9">
    <source>
        <dbReference type="SAM" id="Phobius"/>
    </source>
</evidence>
<feature type="domain" description="Response regulatory" evidence="11">
    <location>
        <begin position="693"/>
        <end position="808"/>
    </location>
</feature>
<dbReference type="SMART" id="SM00388">
    <property type="entry name" value="HisKA"/>
    <property type="match status" value="1"/>
</dbReference>
<dbReference type="PANTHER" id="PTHR43047">
    <property type="entry name" value="TWO-COMPONENT HISTIDINE PROTEIN KINASE"/>
    <property type="match status" value="1"/>
</dbReference>
<evidence type="ECO:0000259" key="12">
    <source>
        <dbReference type="PROSITE" id="PS50112"/>
    </source>
</evidence>
<dbReference type="InterPro" id="IPR005467">
    <property type="entry name" value="His_kinase_dom"/>
</dbReference>
<dbReference type="PROSITE" id="PS50113">
    <property type="entry name" value="PAC"/>
    <property type="match status" value="1"/>
</dbReference>
<dbReference type="InterPro" id="IPR036641">
    <property type="entry name" value="HPT_dom_sf"/>
</dbReference>
<evidence type="ECO:0000256" key="5">
    <source>
        <dbReference type="ARBA" id="ARBA00022777"/>
    </source>
</evidence>
<dbReference type="InterPro" id="IPR011006">
    <property type="entry name" value="CheY-like_superfamily"/>
</dbReference>
<dbReference type="InterPro" id="IPR001610">
    <property type="entry name" value="PAC"/>
</dbReference>
<dbReference type="SUPFAM" id="SSF55785">
    <property type="entry name" value="PYP-like sensor domain (PAS domain)"/>
    <property type="match status" value="1"/>
</dbReference>
<feature type="region of interest" description="Disordered" evidence="8">
    <location>
        <begin position="645"/>
        <end position="685"/>
    </location>
</feature>
<keyword evidence="4" id="KW-0808">Transferase</keyword>
<feature type="modified residue" description="4-aspartylphosphate" evidence="7">
    <location>
        <position position="742"/>
    </location>
</feature>
<evidence type="ECO:0000259" key="10">
    <source>
        <dbReference type="PROSITE" id="PS50109"/>
    </source>
</evidence>
<feature type="transmembrane region" description="Helical" evidence="9">
    <location>
        <begin position="234"/>
        <end position="251"/>
    </location>
</feature>
<dbReference type="SUPFAM" id="SSF47226">
    <property type="entry name" value="Histidine-containing phosphotransfer domain, HPT domain"/>
    <property type="match status" value="1"/>
</dbReference>
<dbReference type="PRINTS" id="PR00344">
    <property type="entry name" value="BCTRLSENSOR"/>
</dbReference>
<feature type="domain" description="PAS" evidence="12">
    <location>
        <begin position="273"/>
        <end position="344"/>
    </location>
</feature>
<evidence type="ECO:0000256" key="6">
    <source>
        <dbReference type="ARBA" id="ARBA00023012"/>
    </source>
</evidence>
<feature type="transmembrane region" description="Helical" evidence="9">
    <location>
        <begin position="12"/>
        <end position="29"/>
    </location>
</feature>
<dbReference type="Pfam" id="PF00512">
    <property type="entry name" value="HisKA"/>
    <property type="match status" value="1"/>
</dbReference>
<keyword evidence="6" id="KW-0902">Two-component regulatory system</keyword>
<dbReference type="InterPro" id="IPR003661">
    <property type="entry name" value="HisK_dim/P_dom"/>
</dbReference>
<dbReference type="Gene3D" id="3.40.50.2300">
    <property type="match status" value="1"/>
</dbReference>
<dbReference type="OrthoDB" id="9810730at2"/>